<accession>A0A016WU80</accession>
<dbReference type="InterPro" id="IPR045860">
    <property type="entry name" value="Snake_toxin-like_sf"/>
</dbReference>
<reference evidence="2" key="1">
    <citation type="journal article" date="2015" name="Nat. Genet.">
        <title>The genome and transcriptome of the zoonotic hookworm Ancylostoma ceylanicum identify infection-specific gene families.</title>
        <authorList>
            <person name="Schwarz E.M."/>
            <person name="Hu Y."/>
            <person name="Antoshechkin I."/>
            <person name="Miller M.M."/>
            <person name="Sternberg P.W."/>
            <person name="Aroian R.V."/>
        </authorList>
    </citation>
    <scope>NUCLEOTIDE SEQUENCE</scope>
    <source>
        <strain evidence="2">HY135</strain>
    </source>
</reference>
<sequence>MIFRVRSPRQGPIREFTPPANNRLCESDTSITFLGSKGIINGVLSSNFVENTCEDGMKHCFESYSDDLMDITASCQTPNTEQKLLDVCKVGCQNHTDLQVTVCCCDTDLCNLPDSEKPTAAPATYLQRMRYKFGELKLSKSL</sequence>
<proteinExistence type="predicted"/>
<evidence type="ECO:0000313" key="2">
    <source>
        <dbReference type="Proteomes" id="UP000024635"/>
    </source>
</evidence>
<dbReference type="Proteomes" id="UP000024635">
    <property type="component" value="Unassembled WGS sequence"/>
</dbReference>
<dbReference type="EMBL" id="JARK01000099">
    <property type="protein sequence ID" value="EYC43230.1"/>
    <property type="molecule type" value="Genomic_DNA"/>
</dbReference>
<evidence type="ECO:0000313" key="1">
    <source>
        <dbReference type="EMBL" id="EYC43230.1"/>
    </source>
</evidence>
<gene>
    <name evidence="1" type="primary">Acey_s0499.g2560</name>
    <name evidence="1" type="ORF">Y032_0499g2560</name>
</gene>
<dbReference type="OrthoDB" id="5836825at2759"/>
<dbReference type="SUPFAM" id="SSF57302">
    <property type="entry name" value="Snake toxin-like"/>
    <property type="match status" value="1"/>
</dbReference>
<comment type="caution">
    <text evidence="1">The sequence shown here is derived from an EMBL/GenBank/DDBJ whole genome shotgun (WGS) entry which is preliminary data.</text>
</comment>
<organism evidence="1 2">
    <name type="scientific">Ancylostoma ceylanicum</name>
    <dbReference type="NCBI Taxonomy" id="53326"/>
    <lineage>
        <taxon>Eukaryota</taxon>
        <taxon>Metazoa</taxon>
        <taxon>Ecdysozoa</taxon>
        <taxon>Nematoda</taxon>
        <taxon>Chromadorea</taxon>
        <taxon>Rhabditida</taxon>
        <taxon>Rhabditina</taxon>
        <taxon>Rhabditomorpha</taxon>
        <taxon>Strongyloidea</taxon>
        <taxon>Ancylostomatidae</taxon>
        <taxon>Ancylostomatinae</taxon>
        <taxon>Ancylostoma</taxon>
    </lineage>
</organism>
<protein>
    <submittedName>
        <fullName evidence="1">Uncharacterized protein</fullName>
    </submittedName>
</protein>
<dbReference type="AlphaFoldDB" id="A0A016WU80"/>
<keyword evidence="2" id="KW-1185">Reference proteome</keyword>
<name>A0A016WU80_9BILA</name>